<evidence type="ECO:0000313" key="9">
    <source>
        <dbReference type="Proteomes" id="UP000521922"/>
    </source>
</evidence>
<gene>
    <name evidence="8" type="ORF">BJ968_002522</name>
</gene>
<dbReference type="EMBL" id="JACCBB010000001">
    <property type="protein sequence ID" value="NYD22982.1"/>
    <property type="molecule type" value="Genomic_DNA"/>
</dbReference>
<keyword evidence="9" id="KW-1185">Reference proteome</keyword>
<feature type="transmembrane region" description="Helical" evidence="6">
    <location>
        <begin position="75"/>
        <end position="96"/>
    </location>
</feature>
<keyword evidence="4 6" id="KW-1133">Transmembrane helix</keyword>
<dbReference type="Proteomes" id="UP000521922">
    <property type="component" value="Unassembled WGS sequence"/>
</dbReference>
<evidence type="ECO:0000259" key="7">
    <source>
        <dbReference type="Pfam" id="PF12823"/>
    </source>
</evidence>
<dbReference type="GO" id="GO:0005886">
    <property type="term" value="C:plasma membrane"/>
    <property type="evidence" value="ECO:0007669"/>
    <property type="project" value="UniProtKB-SubCell"/>
</dbReference>
<dbReference type="RefSeq" id="WP_179752371.1">
    <property type="nucleotide sequence ID" value="NZ_BAAAGN010000001.1"/>
</dbReference>
<evidence type="ECO:0000313" key="8">
    <source>
        <dbReference type="EMBL" id="NYD22982.1"/>
    </source>
</evidence>
<sequence length="118" mass="12532">MTSGPLAARWFRVIATFEAISWTALLIAMFLKWVVHAPHEGGVPVVGMVHGIGFVVYLVSTVWAGLALRWSPGNVLAGLAAGVPPFGTVVFERWMLRRGGLTTRSARSSSAAASPSRG</sequence>
<dbReference type="Pfam" id="PF12823">
    <property type="entry name" value="DUF3817"/>
    <property type="match status" value="1"/>
</dbReference>
<feature type="transmembrane region" description="Helical" evidence="6">
    <location>
        <begin position="12"/>
        <end position="31"/>
    </location>
</feature>
<evidence type="ECO:0000256" key="5">
    <source>
        <dbReference type="ARBA" id="ARBA00023136"/>
    </source>
</evidence>
<dbReference type="PANTHER" id="PTHR40077:SF1">
    <property type="entry name" value="MEMBRANE PROTEIN"/>
    <property type="match status" value="1"/>
</dbReference>
<keyword evidence="3 6" id="KW-0812">Transmembrane</keyword>
<keyword evidence="2" id="KW-1003">Cell membrane</keyword>
<dbReference type="AlphaFoldDB" id="A0A7Y9DLT7"/>
<comment type="subcellular location">
    <subcellularLocation>
        <location evidence="1">Cell membrane</location>
        <topology evidence="1">Multi-pass membrane protein</topology>
    </subcellularLocation>
</comment>
<dbReference type="PANTHER" id="PTHR40077">
    <property type="entry name" value="MEMBRANE PROTEIN-RELATED"/>
    <property type="match status" value="1"/>
</dbReference>
<dbReference type="InterPro" id="IPR023845">
    <property type="entry name" value="DUF3817_TM"/>
</dbReference>
<protein>
    <submittedName>
        <fullName evidence="8">Integral membrane protein</fullName>
    </submittedName>
</protein>
<organism evidence="8 9">
    <name type="scientific">Kineococcus aurantiacus</name>
    <dbReference type="NCBI Taxonomy" id="37633"/>
    <lineage>
        <taxon>Bacteria</taxon>
        <taxon>Bacillati</taxon>
        <taxon>Actinomycetota</taxon>
        <taxon>Actinomycetes</taxon>
        <taxon>Kineosporiales</taxon>
        <taxon>Kineosporiaceae</taxon>
        <taxon>Kineococcus</taxon>
    </lineage>
</organism>
<reference evidence="8 9" key="1">
    <citation type="submission" date="2020-07" db="EMBL/GenBank/DDBJ databases">
        <title>Sequencing the genomes of 1000 actinobacteria strains.</title>
        <authorList>
            <person name="Klenk H.-P."/>
        </authorList>
    </citation>
    <scope>NUCLEOTIDE SEQUENCE [LARGE SCALE GENOMIC DNA]</scope>
    <source>
        <strain evidence="8 9">DSM 7487</strain>
    </source>
</reference>
<evidence type="ECO:0000256" key="2">
    <source>
        <dbReference type="ARBA" id="ARBA00022475"/>
    </source>
</evidence>
<evidence type="ECO:0000256" key="4">
    <source>
        <dbReference type="ARBA" id="ARBA00022989"/>
    </source>
</evidence>
<feature type="transmembrane region" description="Helical" evidence="6">
    <location>
        <begin position="43"/>
        <end position="63"/>
    </location>
</feature>
<accession>A0A7Y9DLT7</accession>
<proteinExistence type="predicted"/>
<feature type="domain" description="DUF3817" evidence="7">
    <location>
        <begin position="9"/>
        <end position="96"/>
    </location>
</feature>
<evidence type="ECO:0000256" key="3">
    <source>
        <dbReference type="ARBA" id="ARBA00022692"/>
    </source>
</evidence>
<comment type="caution">
    <text evidence="8">The sequence shown here is derived from an EMBL/GenBank/DDBJ whole genome shotgun (WGS) entry which is preliminary data.</text>
</comment>
<dbReference type="NCBIfam" id="TIGR03954">
    <property type="entry name" value="integ_memb_HG"/>
    <property type="match status" value="1"/>
</dbReference>
<keyword evidence="5 6" id="KW-0472">Membrane</keyword>
<evidence type="ECO:0000256" key="1">
    <source>
        <dbReference type="ARBA" id="ARBA00004651"/>
    </source>
</evidence>
<name>A0A7Y9DLT7_9ACTN</name>
<evidence type="ECO:0000256" key="6">
    <source>
        <dbReference type="SAM" id="Phobius"/>
    </source>
</evidence>